<dbReference type="OrthoDB" id="68581at2759"/>
<reference evidence="14" key="2">
    <citation type="submission" date="2025-09" db="UniProtKB">
        <authorList>
            <consortium name="Ensembl"/>
        </authorList>
    </citation>
    <scope>IDENTIFICATION</scope>
</reference>
<keyword evidence="7 11" id="KW-0472">Membrane</keyword>
<evidence type="ECO:0000256" key="4">
    <source>
        <dbReference type="ARBA" id="ARBA00022692"/>
    </source>
</evidence>
<dbReference type="GO" id="GO:0006506">
    <property type="term" value="P:GPI anchor biosynthetic process"/>
    <property type="evidence" value="ECO:0007669"/>
    <property type="project" value="UniProtKB-KW"/>
</dbReference>
<dbReference type="Ensembl" id="ENSNNAT00000024492.1">
    <property type="protein sequence ID" value="ENSNNAP00000023363.1"/>
    <property type="gene ID" value="ENSNNAG00000015394.1"/>
</dbReference>
<sequence length="103" mass="12443">MFFTCLLWWLTKKYTISAEECKFYKWKWWLFLFNLLAFLLSICAYFRHNWYCEAGVYTVFAFLEYLEVPGDLFQHGLPHDTSPLVGFCNKELVVASQSQERRF</sequence>
<reference evidence="14" key="1">
    <citation type="submission" date="2025-08" db="UniProtKB">
        <authorList>
            <consortium name="Ensembl"/>
        </authorList>
    </citation>
    <scope>IDENTIFICATION</scope>
</reference>
<comment type="subcellular location">
    <subcellularLocation>
        <location evidence="1">Golgi apparatus membrane</location>
        <topology evidence="1">Multi-pass membrane protein</topology>
    </subcellularLocation>
</comment>
<evidence type="ECO:0000256" key="12">
    <source>
        <dbReference type="SAM" id="SignalP"/>
    </source>
</evidence>
<evidence type="ECO:0000313" key="14">
    <source>
        <dbReference type="Ensembl" id="ENSNNAP00000023363.1"/>
    </source>
</evidence>
<evidence type="ECO:0000256" key="7">
    <source>
        <dbReference type="ARBA" id="ARBA00023136"/>
    </source>
</evidence>
<keyword evidence="4 11" id="KW-0812">Transmembrane</keyword>
<dbReference type="InterPro" id="IPR039545">
    <property type="entry name" value="PGAP2"/>
</dbReference>
<evidence type="ECO:0000256" key="10">
    <source>
        <dbReference type="ARBA" id="ARBA00093676"/>
    </source>
</evidence>
<evidence type="ECO:0000256" key="3">
    <source>
        <dbReference type="ARBA" id="ARBA00022502"/>
    </source>
</evidence>
<feature type="signal peptide" evidence="12">
    <location>
        <begin position="1"/>
        <end position="18"/>
    </location>
</feature>
<dbReference type="GO" id="GO:0005789">
    <property type="term" value="C:endoplasmic reticulum membrane"/>
    <property type="evidence" value="ECO:0007669"/>
    <property type="project" value="TreeGrafter"/>
</dbReference>
<dbReference type="InterPro" id="IPR019402">
    <property type="entry name" value="CWH43_N"/>
</dbReference>
<evidence type="ECO:0000256" key="5">
    <source>
        <dbReference type="ARBA" id="ARBA00022989"/>
    </source>
</evidence>
<organism evidence="14 15">
    <name type="scientific">Naja naja</name>
    <name type="common">Indian cobra</name>
    <dbReference type="NCBI Taxonomy" id="35670"/>
    <lineage>
        <taxon>Eukaryota</taxon>
        <taxon>Metazoa</taxon>
        <taxon>Chordata</taxon>
        <taxon>Craniata</taxon>
        <taxon>Vertebrata</taxon>
        <taxon>Euteleostomi</taxon>
        <taxon>Lepidosauria</taxon>
        <taxon>Squamata</taxon>
        <taxon>Bifurcata</taxon>
        <taxon>Unidentata</taxon>
        <taxon>Episquamata</taxon>
        <taxon>Toxicofera</taxon>
        <taxon>Serpentes</taxon>
        <taxon>Colubroidea</taxon>
        <taxon>Elapidae</taxon>
        <taxon>Elapinae</taxon>
        <taxon>Naja</taxon>
    </lineage>
</organism>
<evidence type="ECO:0000313" key="15">
    <source>
        <dbReference type="Proteomes" id="UP000694559"/>
    </source>
</evidence>
<name>A0A8C6Y279_NAJNA</name>
<keyword evidence="5 11" id="KW-1133">Transmembrane helix</keyword>
<evidence type="ECO:0000256" key="2">
    <source>
        <dbReference type="ARBA" id="ARBA00007414"/>
    </source>
</evidence>
<dbReference type="AlphaFoldDB" id="A0A8C6Y279"/>
<feature type="domain" description="CWH43-like N-terminal" evidence="13">
    <location>
        <begin position="1"/>
        <end position="69"/>
    </location>
</feature>
<keyword evidence="12" id="KW-0732">Signal</keyword>
<dbReference type="PANTHER" id="PTHR12892:SF11">
    <property type="entry name" value="POST-GPI ATTACHMENT TO PROTEINS FACTOR 2"/>
    <property type="match status" value="1"/>
</dbReference>
<feature type="chain" id="PRO_5034863850" description="Acyltransferase PGAP2" evidence="12">
    <location>
        <begin position="19"/>
        <end position="103"/>
    </location>
</feature>
<evidence type="ECO:0000256" key="6">
    <source>
        <dbReference type="ARBA" id="ARBA00023034"/>
    </source>
</evidence>
<dbReference type="GeneTree" id="ENSGT00940000168166"/>
<dbReference type="GO" id="GO:0000139">
    <property type="term" value="C:Golgi membrane"/>
    <property type="evidence" value="ECO:0007669"/>
    <property type="project" value="UniProtKB-SubCell"/>
</dbReference>
<keyword evidence="6" id="KW-0333">Golgi apparatus</keyword>
<keyword evidence="15" id="KW-1185">Reference proteome</keyword>
<accession>A0A8C6Y279</accession>
<proteinExistence type="inferred from homology"/>
<keyword evidence="3" id="KW-0337">GPI-anchor biosynthesis</keyword>
<dbReference type="Pfam" id="PF10277">
    <property type="entry name" value="Frag1"/>
    <property type="match status" value="1"/>
</dbReference>
<comment type="similarity">
    <text evidence="2">Belongs to the PGAP2 family.</text>
</comment>
<evidence type="ECO:0000256" key="9">
    <source>
        <dbReference type="ARBA" id="ARBA00093632"/>
    </source>
</evidence>
<evidence type="ECO:0000256" key="11">
    <source>
        <dbReference type="SAM" id="Phobius"/>
    </source>
</evidence>
<dbReference type="Proteomes" id="UP000694559">
    <property type="component" value="Unplaced"/>
</dbReference>
<protein>
    <recommendedName>
        <fullName evidence="9">Acyltransferase PGAP2</fullName>
    </recommendedName>
    <alternativeName>
        <fullName evidence="10">Post-GPI attachment to proteins factor 2</fullName>
    </alternativeName>
</protein>
<evidence type="ECO:0000256" key="1">
    <source>
        <dbReference type="ARBA" id="ARBA00004653"/>
    </source>
</evidence>
<evidence type="ECO:0000256" key="8">
    <source>
        <dbReference type="ARBA" id="ARBA00093421"/>
    </source>
</evidence>
<comment type="function">
    <text evidence="8">Involved in the fatty acid remodeling steps of GPI-anchor maturation where the unsaturated acyl chain at sn-2 of inositol phosphate is replaced by a saturated stearoyl chain. May catalyze the second step of the fatty acid remodeling, by reacylating a lyso-GPI intermediate at sn-2 of inositol phosphate by a saturated chain. The fatty acid remodeling steps is critical for the integration of GPI-APs into lipid rafts.</text>
</comment>
<dbReference type="PANTHER" id="PTHR12892">
    <property type="entry name" value="FGF RECEPTOR ACTIVATING PROTEIN 1"/>
    <property type="match status" value="1"/>
</dbReference>
<feature type="transmembrane region" description="Helical" evidence="11">
    <location>
        <begin position="28"/>
        <end position="46"/>
    </location>
</feature>
<evidence type="ECO:0000259" key="13">
    <source>
        <dbReference type="Pfam" id="PF10277"/>
    </source>
</evidence>